<sequence length="453" mass="50060">MSLTSPVLPWKARISLSLLAAVTDFSRRRNGTVNRWFMNLFDVKASPNRNPRNGVKTIDITVDSSQNLWFRLFIPTENAVDSTLPVVVYFHGGGFTFLSPDSWLFDGVCRRIAREALAVVVSVNYRLAPESRCPAPYDDGCKVLKFLDDRNFEDFPANADLSRCFIVGDSAGGNLAHHVALRAGEYEFREVKVIGLIAIQPFFGGKERTESEIRLARDVLISMDRTDWVWRAFLPEGSDRDHEAVNVFGPNSVDISGMKYPATVVVVGGFDPLQDWQRRFYEGLRRSGKEVYLLEYPNAIHPFYCFPELPESSLLFTYMRNFIEEQSNRAFGNNLRSERRDTKNRGRVGNVCFSKQSKDEATRSEAVGMEFPLGEEPEVEGGGQLPSSIGPSPVLAESPAEAASADPASGGSLEIGSNGGFGIVDQSFGFEPIGGGDSADTMLDGEILAAKTH</sequence>
<reference evidence="3 4" key="1">
    <citation type="submission" date="2020-04" db="EMBL/GenBank/DDBJ databases">
        <title>Plant Genome Project.</title>
        <authorList>
            <person name="Zhang R.-G."/>
        </authorList>
    </citation>
    <scope>NUCLEOTIDE SEQUENCE [LARGE SCALE GENOMIC DNA]</scope>
    <source>
        <strain evidence="3">YNK0</strain>
        <tissue evidence="3">Leaf</tissue>
    </source>
</reference>
<dbReference type="PANTHER" id="PTHR23024">
    <property type="entry name" value="ARYLACETAMIDE DEACETYLASE"/>
    <property type="match status" value="1"/>
</dbReference>
<dbReference type="PANTHER" id="PTHR23024:SF24">
    <property type="entry name" value="ALPHA_BETA HYDROLASE FOLD-3 DOMAIN-CONTAINING PROTEIN"/>
    <property type="match status" value="1"/>
</dbReference>
<evidence type="ECO:0000313" key="3">
    <source>
        <dbReference type="EMBL" id="KAF8404032.1"/>
    </source>
</evidence>
<dbReference type="InterPro" id="IPR013094">
    <property type="entry name" value="AB_hydrolase_3"/>
</dbReference>
<gene>
    <name evidence="3" type="ORF">HHK36_008908</name>
</gene>
<protein>
    <recommendedName>
        <fullName evidence="2">Alpha/beta hydrolase fold-3 domain-containing protein</fullName>
    </recommendedName>
</protein>
<evidence type="ECO:0000259" key="2">
    <source>
        <dbReference type="Pfam" id="PF07859"/>
    </source>
</evidence>
<dbReference type="OrthoDB" id="408631at2759"/>
<dbReference type="Pfam" id="PF07859">
    <property type="entry name" value="Abhydrolase_3"/>
    <property type="match status" value="1"/>
</dbReference>
<accession>A0A834ZJW8</accession>
<dbReference type="OMA" id="ACEFNFQ"/>
<comment type="caution">
    <text evidence="3">The sequence shown here is derived from an EMBL/GenBank/DDBJ whole genome shotgun (WGS) entry which is preliminary data.</text>
</comment>
<dbReference type="EMBL" id="JABCRI010000006">
    <property type="protein sequence ID" value="KAF8404032.1"/>
    <property type="molecule type" value="Genomic_DNA"/>
</dbReference>
<dbReference type="Gene3D" id="3.40.50.1820">
    <property type="entry name" value="alpha/beta hydrolase"/>
    <property type="match status" value="1"/>
</dbReference>
<evidence type="ECO:0000256" key="1">
    <source>
        <dbReference type="SAM" id="MobiDB-lite"/>
    </source>
</evidence>
<dbReference type="AlphaFoldDB" id="A0A834ZJW8"/>
<dbReference type="InterPro" id="IPR050466">
    <property type="entry name" value="Carboxylest/Gibb_receptor"/>
</dbReference>
<evidence type="ECO:0000313" key="4">
    <source>
        <dbReference type="Proteomes" id="UP000655225"/>
    </source>
</evidence>
<dbReference type="SUPFAM" id="SSF53474">
    <property type="entry name" value="alpha/beta-Hydrolases"/>
    <property type="match status" value="1"/>
</dbReference>
<organism evidence="3 4">
    <name type="scientific">Tetracentron sinense</name>
    <name type="common">Spur-leaf</name>
    <dbReference type="NCBI Taxonomy" id="13715"/>
    <lineage>
        <taxon>Eukaryota</taxon>
        <taxon>Viridiplantae</taxon>
        <taxon>Streptophyta</taxon>
        <taxon>Embryophyta</taxon>
        <taxon>Tracheophyta</taxon>
        <taxon>Spermatophyta</taxon>
        <taxon>Magnoliopsida</taxon>
        <taxon>Trochodendrales</taxon>
        <taxon>Trochodendraceae</taxon>
        <taxon>Tetracentron</taxon>
    </lineage>
</organism>
<keyword evidence="4" id="KW-1185">Reference proteome</keyword>
<feature type="compositionally biased region" description="Low complexity" evidence="1">
    <location>
        <begin position="391"/>
        <end position="412"/>
    </location>
</feature>
<feature type="region of interest" description="Disordered" evidence="1">
    <location>
        <begin position="333"/>
        <end position="414"/>
    </location>
</feature>
<dbReference type="InterPro" id="IPR029058">
    <property type="entry name" value="AB_hydrolase_fold"/>
</dbReference>
<dbReference type="Proteomes" id="UP000655225">
    <property type="component" value="Unassembled WGS sequence"/>
</dbReference>
<feature type="domain" description="Alpha/beta hydrolase fold-3" evidence="2">
    <location>
        <begin position="87"/>
        <end position="304"/>
    </location>
</feature>
<proteinExistence type="predicted"/>
<name>A0A834ZJW8_TETSI</name>
<dbReference type="GO" id="GO:0016787">
    <property type="term" value="F:hydrolase activity"/>
    <property type="evidence" value="ECO:0007669"/>
    <property type="project" value="InterPro"/>
</dbReference>